<dbReference type="EMBL" id="PDUG01000006">
    <property type="protein sequence ID" value="PIC17973.1"/>
    <property type="molecule type" value="Genomic_DNA"/>
</dbReference>
<protein>
    <submittedName>
        <fullName evidence="1">Uncharacterized protein</fullName>
    </submittedName>
</protein>
<name>A0A2G5SST2_9PELO</name>
<organism evidence="1 2">
    <name type="scientific">Caenorhabditis nigoni</name>
    <dbReference type="NCBI Taxonomy" id="1611254"/>
    <lineage>
        <taxon>Eukaryota</taxon>
        <taxon>Metazoa</taxon>
        <taxon>Ecdysozoa</taxon>
        <taxon>Nematoda</taxon>
        <taxon>Chromadorea</taxon>
        <taxon>Rhabditida</taxon>
        <taxon>Rhabditina</taxon>
        <taxon>Rhabditomorpha</taxon>
        <taxon>Rhabditoidea</taxon>
        <taxon>Rhabditidae</taxon>
        <taxon>Peloderinae</taxon>
        <taxon>Caenorhabditis</taxon>
    </lineage>
</organism>
<reference evidence="2" key="1">
    <citation type="submission" date="2017-10" db="EMBL/GenBank/DDBJ databases">
        <title>Rapid genome shrinkage in a self-fertile nematode reveals novel sperm competition proteins.</title>
        <authorList>
            <person name="Yin D."/>
            <person name="Schwarz E.M."/>
            <person name="Thomas C.G."/>
            <person name="Felde R.L."/>
            <person name="Korf I.F."/>
            <person name="Cutter A.D."/>
            <person name="Schartner C.M."/>
            <person name="Ralston E.J."/>
            <person name="Meyer B.J."/>
            <person name="Haag E.S."/>
        </authorList>
    </citation>
    <scope>NUCLEOTIDE SEQUENCE [LARGE SCALE GENOMIC DNA]</scope>
    <source>
        <strain evidence="2">JU1422</strain>
    </source>
</reference>
<sequence>MYNPLITVPPKHHQSPHPKPSYYVSFLFFQFSKLSYSKYIFYSANIFEQPEERERVKGMIPKIVKNNQKFDKINQLIGSGSETILKSLKQQKPYF</sequence>
<accession>A0A2G5SST2</accession>
<evidence type="ECO:0000313" key="1">
    <source>
        <dbReference type="EMBL" id="PIC17973.1"/>
    </source>
</evidence>
<evidence type="ECO:0000313" key="2">
    <source>
        <dbReference type="Proteomes" id="UP000230233"/>
    </source>
</evidence>
<dbReference type="Proteomes" id="UP000230233">
    <property type="component" value="Chromosome X"/>
</dbReference>
<dbReference type="AlphaFoldDB" id="A0A2G5SST2"/>
<comment type="caution">
    <text evidence="1">The sequence shown here is derived from an EMBL/GenBank/DDBJ whole genome shotgun (WGS) entry which is preliminary data.</text>
</comment>
<proteinExistence type="predicted"/>
<gene>
    <name evidence="1" type="primary">Cnig_chr_X.g24024</name>
    <name evidence="1" type="ORF">B9Z55_024024</name>
</gene>
<keyword evidence="2" id="KW-1185">Reference proteome</keyword>